<keyword evidence="1" id="KW-0175">Coiled coil</keyword>
<dbReference type="Proteomes" id="UP000663088">
    <property type="component" value="Chromosome"/>
</dbReference>
<sequence length="305" mass="34477">MSFPIQSTDDIIAVLRQRPEWKEEVRRELLTEELLDLPAVIRSLAAAQARTEEQVTELASSVNGLVARMDQLVAAQKDTEEKLACLIEEVNKLAVAQERTERKLEELAAAQERTERRLEELATAQQETEQELAAFSNSMKEKLNHIEIVLRRHEGWIIEDRAVAKVHNYLRRWLKSISVLSNREKNSMIDGAMEENAITEEESFEVGEADALAVGIDNRTGQLTCVAVEVSATVDEGDLERADKRSKIFLKVARAAMARDPERWCRVLPSEPLKAFGLVIGREIADNIKEKAENRGIMFNAFRNG</sequence>
<evidence type="ECO:0000256" key="1">
    <source>
        <dbReference type="SAM" id="Coils"/>
    </source>
</evidence>
<keyword evidence="3" id="KW-1185">Reference proteome</keyword>
<proteinExistence type="predicted"/>
<feature type="coiled-coil region" evidence="1">
    <location>
        <begin position="69"/>
        <end position="138"/>
    </location>
</feature>
<evidence type="ECO:0000313" key="3">
    <source>
        <dbReference type="Proteomes" id="UP000663088"/>
    </source>
</evidence>
<evidence type="ECO:0008006" key="4">
    <source>
        <dbReference type="Google" id="ProtNLM"/>
    </source>
</evidence>
<reference evidence="2 3" key="1">
    <citation type="submission" date="2020-12" db="EMBL/GenBank/DDBJ databases">
        <authorList>
            <person name="Awala S.I."/>
            <person name="Gwak J.-H."/>
            <person name="Kim S.-J."/>
            <person name="Rhee S.-K."/>
        </authorList>
    </citation>
    <scope>NUCLEOTIDE SEQUENCE [LARGE SCALE GENOMIC DNA]</scope>
    <source>
        <strain evidence="2 3">IT5</strain>
    </source>
</reference>
<accession>A0ABX7PV65</accession>
<organism evidence="2 3">
    <name type="scientific">Candidatus Methylacidiphilum infernorum</name>
    <dbReference type="NCBI Taxonomy" id="511746"/>
    <lineage>
        <taxon>Bacteria</taxon>
        <taxon>Pseudomonadati</taxon>
        <taxon>Verrucomicrobiota</taxon>
        <taxon>Methylacidiphilae</taxon>
        <taxon>Methylacidiphilales</taxon>
        <taxon>Methylacidiphilaceae</taxon>
        <taxon>Methylacidiphilum (ex Ratnadevi et al. 2023)</taxon>
    </lineage>
</organism>
<protein>
    <recommendedName>
        <fullName evidence="4">Chromosome partition protein Smc</fullName>
    </recommendedName>
</protein>
<evidence type="ECO:0000313" key="2">
    <source>
        <dbReference type="EMBL" id="QSR86639.1"/>
    </source>
</evidence>
<name>A0ABX7PV65_9BACT</name>
<dbReference type="RefSeq" id="WP_206846515.1">
    <property type="nucleotide sequence ID" value="NZ_CP065956.1"/>
</dbReference>
<gene>
    <name evidence="2" type="ORF">EM20IM_09185</name>
</gene>
<dbReference type="EMBL" id="CP065956">
    <property type="protein sequence ID" value="QSR86639.1"/>
    <property type="molecule type" value="Genomic_DNA"/>
</dbReference>